<sequence>MSSEHLIPSDVESQSEEQSSSSEEYVDFYGYKLLVKSQRQKLEKQKAKYLGENISFSKSFVCEDAQRAFSKWANYYA</sequence>
<accession>A2EW47</accession>
<dbReference type="RefSeq" id="XP_001315356.1">
    <property type="nucleotide sequence ID" value="XM_001315321.1"/>
</dbReference>
<evidence type="ECO:0000313" key="3">
    <source>
        <dbReference type="Proteomes" id="UP000001542"/>
    </source>
</evidence>
<evidence type="ECO:0000256" key="1">
    <source>
        <dbReference type="SAM" id="MobiDB-lite"/>
    </source>
</evidence>
<dbReference type="VEuPathDB" id="TrichDB:TVAG_329060"/>
<dbReference type="KEGG" id="tva:4760981"/>
<gene>
    <name evidence="2" type="ORF">TVAG_329060</name>
</gene>
<dbReference type="EMBL" id="DS113514">
    <property type="protein sequence ID" value="EAY03133.1"/>
    <property type="molecule type" value="Genomic_DNA"/>
</dbReference>
<reference evidence="2" key="2">
    <citation type="journal article" date="2007" name="Science">
        <title>Draft genome sequence of the sexually transmitted pathogen Trichomonas vaginalis.</title>
        <authorList>
            <person name="Carlton J.M."/>
            <person name="Hirt R.P."/>
            <person name="Silva J.C."/>
            <person name="Delcher A.L."/>
            <person name="Schatz M."/>
            <person name="Zhao Q."/>
            <person name="Wortman J.R."/>
            <person name="Bidwell S.L."/>
            <person name="Alsmark U.C.M."/>
            <person name="Besteiro S."/>
            <person name="Sicheritz-Ponten T."/>
            <person name="Noel C.J."/>
            <person name="Dacks J.B."/>
            <person name="Foster P.G."/>
            <person name="Simillion C."/>
            <person name="Van de Peer Y."/>
            <person name="Miranda-Saavedra D."/>
            <person name="Barton G.J."/>
            <person name="Westrop G.D."/>
            <person name="Mueller S."/>
            <person name="Dessi D."/>
            <person name="Fiori P.L."/>
            <person name="Ren Q."/>
            <person name="Paulsen I."/>
            <person name="Zhang H."/>
            <person name="Bastida-Corcuera F.D."/>
            <person name="Simoes-Barbosa A."/>
            <person name="Brown M.T."/>
            <person name="Hayes R.D."/>
            <person name="Mukherjee M."/>
            <person name="Okumura C.Y."/>
            <person name="Schneider R."/>
            <person name="Smith A.J."/>
            <person name="Vanacova S."/>
            <person name="Villalvazo M."/>
            <person name="Haas B.J."/>
            <person name="Pertea M."/>
            <person name="Feldblyum T.V."/>
            <person name="Utterback T.R."/>
            <person name="Shu C.L."/>
            <person name="Osoegawa K."/>
            <person name="de Jong P.J."/>
            <person name="Hrdy I."/>
            <person name="Horvathova L."/>
            <person name="Zubacova Z."/>
            <person name="Dolezal P."/>
            <person name="Malik S.B."/>
            <person name="Logsdon J.M. Jr."/>
            <person name="Henze K."/>
            <person name="Gupta A."/>
            <person name="Wang C.C."/>
            <person name="Dunne R.L."/>
            <person name="Upcroft J.A."/>
            <person name="Upcroft P."/>
            <person name="White O."/>
            <person name="Salzberg S.L."/>
            <person name="Tang P."/>
            <person name="Chiu C.-H."/>
            <person name="Lee Y.-S."/>
            <person name="Embley T.M."/>
            <person name="Coombs G.H."/>
            <person name="Mottram J.C."/>
            <person name="Tachezy J."/>
            <person name="Fraser-Liggett C.M."/>
            <person name="Johnson P.J."/>
        </authorList>
    </citation>
    <scope>NUCLEOTIDE SEQUENCE [LARGE SCALE GENOMIC DNA]</scope>
    <source>
        <strain evidence="2">G3</strain>
    </source>
</reference>
<dbReference type="VEuPathDB" id="TrichDB:TVAGG3_0686810"/>
<dbReference type="AlphaFoldDB" id="A2EW47"/>
<protein>
    <submittedName>
        <fullName evidence="2">Uncharacterized protein</fullName>
    </submittedName>
</protein>
<proteinExistence type="predicted"/>
<dbReference type="Proteomes" id="UP000001542">
    <property type="component" value="Unassembled WGS sequence"/>
</dbReference>
<organism evidence="2 3">
    <name type="scientific">Trichomonas vaginalis (strain ATCC PRA-98 / G3)</name>
    <dbReference type="NCBI Taxonomy" id="412133"/>
    <lineage>
        <taxon>Eukaryota</taxon>
        <taxon>Metamonada</taxon>
        <taxon>Parabasalia</taxon>
        <taxon>Trichomonadida</taxon>
        <taxon>Trichomonadidae</taxon>
        <taxon>Trichomonas</taxon>
    </lineage>
</organism>
<dbReference type="InParanoid" id="A2EW47"/>
<name>A2EW47_TRIV3</name>
<keyword evidence="3" id="KW-1185">Reference proteome</keyword>
<reference evidence="2" key="1">
    <citation type="submission" date="2006-10" db="EMBL/GenBank/DDBJ databases">
        <authorList>
            <person name="Amadeo P."/>
            <person name="Zhao Q."/>
            <person name="Wortman J."/>
            <person name="Fraser-Liggett C."/>
            <person name="Carlton J."/>
        </authorList>
    </citation>
    <scope>NUCLEOTIDE SEQUENCE</scope>
    <source>
        <strain evidence="2">G3</strain>
    </source>
</reference>
<feature type="region of interest" description="Disordered" evidence="1">
    <location>
        <begin position="1"/>
        <end position="24"/>
    </location>
</feature>
<evidence type="ECO:0000313" key="2">
    <source>
        <dbReference type="EMBL" id="EAY03133.1"/>
    </source>
</evidence>